<protein>
    <submittedName>
        <fullName evidence="2">Uncharacterized protein</fullName>
    </submittedName>
</protein>
<feature type="region of interest" description="Disordered" evidence="1">
    <location>
        <begin position="1"/>
        <end position="78"/>
    </location>
</feature>
<keyword evidence="3" id="KW-1185">Reference proteome</keyword>
<organism evidence="2 3">
    <name type="scientific">Citricoccus parietis</name>
    <dbReference type="NCBI Taxonomy" id="592307"/>
    <lineage>
        <taxon>Bacteria</taxon>
        <taxon>Bacillati</taxon>
        <taxon>Actinomycetota</taxon>
        <taxon>Actinomycetes</taxon>
        <taxon>Micrococcales</taxon>
        <taxon>Micrococcaceae</taxon>
        <taxon>Citricoccus</taxon>
    </lineage>
</organism>
<proteinExistence type="predicted"/>
<comment type="caution">
    <text evidence="2">The sequence shown here is derived from an EMBL/GenBank/DDBJ whole genome shotgun (WGS) entry which is preliminary data.</text>
</comment>
<evidence type="ECO:0000313" key="2">
    <source>
        <dbReference type="EMBL" id="MFB9070816.1"/>
    </source>
</evidence>
<dbReference type="EMBL" id="JBHMFI010000001">
    <property type="protein sequence ID" value="MFB9070816.1"/>
    <property type="molecule type" value="Genomic_DNA"/>
</dbReference>
<feature type="compositionally biased region" description="Pro residues" evidence="1">
    <location>
        <begin position="27"/>
        <end position="37"/>
    </location>
</feature>
<feature type="compositionally biased region" description="Polar residues" evidence="1">
    <location>
        <begin position="66"/>
        <end position="78"/>
    </location>
</feature>
<evidence type="ECO:0000313" key="3">
    <source>
        <dbReference type="Proteomes" id="UP001589575"/>
    </source>
</evidence>
<dbReference type="Proteomes" id="UP001589575">
    <property type="component" value="Unassembled WGS sequence"/>
</dbReference>
<gene>
    <name evidence="2" type="ORF">ACFFX0_06245</name>
</gene>
<sequence>MACRESQPRRSAAGFRRVRDVLTELPRPSPLPSPLPSPARSERDSTPCRGEWAPWRAAGRPRVRQAPSTPSTSLPDWH</sequence>
<accession>A0ABV5FVW1</accession>
<name>A0ABV5FVW1_9MICC</name>
<evidence type="ECO:0000256" key="1">
    <source>
        <dbReference type="SAM" id="MobiDB-lite"/>
    </source>
</evidence>
<reference evidence="2 3" key="1">
    <citation type="submission" date="2024-09" db="EMBL/GenBank/DDBJ databases">
        <authorList>
            <person name="Sun Q."/>
            <person name="Mori K."/>
        </authorList>
    </citation>
    <scope>NUCLEOTIDE SEQUENCE [LARGE SCALE GENOMIC DNA]</scope>
    <source>
        <strain evidence="2 3">CCM 7609</strain>
    </source>
</reference>